<evidence type="ECO:0000313" key="1">
    <source>
        <dbReference type="EMBL" id="OGF96988.1"/>
    </source>
</evidence>
<organism evidence="1 2">
    <name type="scientific">Candidatus Glassbacteria bacterium GWA2_58_10</name>
    <dbReference type="NCBI Taxonomy" id="1817865"/>
    <lineage>
        <taxon>Bacteria</taxon>
        <taxon>Candidatus Glassiibacteriota</taxon>
    </lineage>
</organism>
<gene>
    <name evidence="1" type="ORF">A2Z86_10860</name>
</gene>
<name>A0A1F5Y9S3_9BACT</name>
<sequence length="64" mass="7239">MSCDNLTSDLASCNCSYEPCGRKGKCCQCLVYHQRLGELPACYFSAAQEKTFDRSISYFIKCNH</sequence>
<protein>
    <recommendedName>
        <fullName evidence="3">Cytosolic protein</fullName>
    </recommendedName>
</protein>
<comment type="caution">
    <text evidence="1">The sequence shown here is derived from an EMBL/GenBank/DDBJ whole genome shotgun (WGS) entry which is preliminary data.</text>
</comment>
<proteinExistence type="predicted"/>
<dbReference type="AlphaFoldDB" id="A0A1F5Y9S3"/>
<dbReference type="Proteomes" id="UP000176992">
    <property type="component" value="Unassembled WGS sequence"/>
</dbReference>
<dbReference type="Pfam" id="PF20095">
    <property type="entry name" value="DUF6485"/>
    <property type="match status" value="1"/>
</dbReference>
<evidence type="ECO:0008006" key="3">
    <source>
        <dbReference type="Google" id="ProtNLM"/>
    </source>
</evidence>
<accession>A0A1F5Y9S3</accession>
<reference evidence="1 2" key="1">
    <citation type="journal article" date="2016" name="Nat. Commun.">
        <title>Thousands of microbial genomes shed light on interconnected biogeochemical processes in an aquifer system.</title>
        <authorList>
            <person name="Anantharaman K."/>
            <person name="Brown C.T."/>
            <person name="Hug L.A."/>
            <person name="Sharon I."/>
            <person name="Castelle C.J."/>
            <person name="Probst A.J."/>
            <person name="Thomas B.C."/>
            <person name="Singh A."/>
            <person name="Wilkins M.J."/>
            <person name="Karaoz U."/>
            <person name="Brodie E.L."/>
            <person name="Williams K.H."/>
            <person name="Hubbard S.S."/>
            <person name="Banfield J.F."/>
        </authorList>
    </citation>
    <scope>NUCLEOTIDE SEQUENCE [LARGE SCALE GENOMIC DNA]</scope>
</reference>
<evidence type="ECO:0000313" key="2">
    <source>
        <dbReference type="Proteomes" id="UP000176992"/>
    </source>
</evidence>
<dbReference type="EMBL" id="MFIV01000244">
    <property type="protein sequence ID" value="OGF96988.1"/>
    <property type="molecule type" value="Genomic_DNA"/>
</dbReference>